<organism evidence="6 7">
    <name type="scientific">Sporolactobacillus inulinus CASD</name>
    <dbReference type="NCBI Taxonomy" id="1069536"/>
    <lineage>
        <taxon>Bacteria</taxon>
        <taxon>Bacillati</taxon>
        <taxon>Bacillota</taxon>
        <taxon>Bacilli</taxon>
        <taxon>Bacillales</taxon>
        <taxon>Sporolactobacillaceae</taxon>
        <taxon>Sporolactobacillus</taxon>
    </lineage>
</organism>
<dbReference type="EMBL" id="AFVQ02000121">
    <property type="protein sequence ID" value="KLI02180.1"/>
    <property type="molecule type" value="Genomic_DNA"/>
</dbReference>
<evidence type="ECO:0000313" key="6">
    <source>
        <dbReference type="EMBL" id="KLI02180.1"/>
    </source>
</evidence>
<dbReference type="PIRSF" id="PIRSF037489">
    <property type="entry name" value="UCP037489_NIF3_YqfO"/>
    <property type="match status" value="1"/>
</dbReference>
<dbReference type="Pfam" id="PF01784">
    <property type="entry name" value="DUF34_NIF3"/>
    <property type="match status" value="1"/>
</dbReference>
<comment type="similarity">
    <text evidence="1 4">Belongs to the GTP cyclohydrolase I type 2/NIF3 family.</text>
</comment>
<dbReference type="InterPro" id="IPR036069">
    <property type="entry name" value="DUF34/NIF3_sf"/>
</dbReference>
<accession>A0A0U1QMY9</accession>
<comment type="caution">
    <text evidence="6">The sequence shown here is derived from an EMBL/GenBank/DDBJ whole genome shotgun (WGS) entry which is preliminary data.</text>
</comment>
<dbReference type="FunFam" id="3.30.70.120:FF:000006">
    <property type="entry name" value="GTP cyclohydrolase 1 type 2 homolog"/>
    <property type="match status" value="1"/>
</dbReference>
<evidence type="ECO:0000313" key="7">
    <source>
        <dbReference type="Proteomes" id="UP000035553"/>
    </source>
</evidence>
<dbReference type="PANTHER" id="PTHR13799">
    <property type="entry name" value="NGG1 INTERACTING FACTOR 3"/>
    <property type="match status" value="1"/>
</dbReference>
<dbReference type="GO" id="GO:0046872">
    <property type="term" value="F:metal ion binding"/>
    <property type="evidence" value="ECO:0007669"/>
    <property type="project" value="UniProtKB-UniRule"/>
</dbReference>
<dbReference type="SUPFAM" id="SSF102705">
    <property type="entry name" value="NIF3 (NGG1p interacting factor 3)-like"/>
    <property type="match status" value="1"/>
</dbReference>
<gene>
    <name evidence="6" type="ORF">SINU_09570</name>
</gene>
<evidence type="ECO:0000256" key="3">
    <source>
        <dbReference type="ARBA" id="ARBA00022723"/>
    </source>
</evidence>
<evidence type="ECO:0000256" key="4">
    <source>
        <dbReference type="PIRNR" id="PIRNR037489"/>
    </source>
</evidence>
<feature type="binding site" evidence="5">
    <location>
        <position position="79"/>
    </location>
    <ligand>
        <name>a divalent metal cation</name>
        <dbReference type="ChEBI" id="CHEBI:60240"/>
        <label>1</label>
    </ligand>
</feature>
<evidence type="ECO:0000256" key="5">
    <source>
        <dbReference type="PIRSR" id="PIRSR602678-1"/>
    </source>
</evidence>
<dbReference type="GO" id="GO:0005737">
    <property type="term" value="C:cytoplasm"/>
    <property type="evidence" value="ECO:0007669"/>
    <property type="project" value="TreeGrafter"/>
</dbReference>
<sequence length="384" mass="42420">MSAGRKEANGLVNWISGERLIQRFEEWAPKKLAYEKDKIGLLVGTLHKEVKRVMVTLDVLENVADEAADKQVDLIIAHHPLIFRPLKNVRSDEGQGKIVTKCIKNDIAVYAAHTNLDLADGGVNDMLAAQLGLKHAQILQPTYHEPLYQLVVYVPQSHAENVRHVIGDAGVGSIGNYSHCSFSSSGTGSFLPHSGAHPYLGSVGKVEQMDEQRIEAIVPEHLLRKVVARMVKAHPYEEPAYQVIPIQNEGKAYGLGRIGKLQEAMPFERYCRLVKEQLGIDGLRAVGAADAMIRTVAVSGGDGNSLIPYAKYRGADVLISGDIYYHTAHDALLCGLHVIDAGHYIERVMKIGVQQYLSRVIEEERFDTEVVISESVTNPFRFIV</sequence>
<dbReference type="Proteomes" id="UP000035553">
    <property type="component" value="Unassembled WGS sequence"/>
</dbReference>
<dbReference type="InterPro" id="IPR015867">
    <property type="entry name" value="N-reg_PII/ATP_PRibTrfase_C"/>
</dbReference>
<dbReference type="AlphaFoldDB" id="A0A0U1QMY9"/>
<dbReference type="InterPro" id="IPR017221">
    <property type="entry name" value="DUF34/NIF3_bac"/>
</dbReference>
<keyword evidence="3 4" id="KW-0479">Metal-binding</keyword>
<protein>
    <recommendedName>
        <fullName evidence="2 4">GTP cyclohydrolase 1 type 2 homolog</fullName>
    </recommendedName>
</protein>
<evidence type="ECO:0000256" key="1">
    <source>
        <dbReference type="ARBA" id="ARBA00006964"/>
    </source>
</evidence>
<feature type="binding site" evidence="5">
    <location>
        <position position="343"/>
    </location>
    <ligand>
        <name>a divalent metal cation</name>
        <dbReference type="ChEBI" id="CHEBI:60240"/>
        <label>1</label>
    </ligand>
</feature>
<dbReference type="InterPro" id="IPR002678">
    <property type="entry name" value="DUF34/NIF3"/>
</dbReference>
<feature type="binding site" evidence="5">
    <location>
        <position position="346"/>
    </location>
    <ligand>
        <name>a divalent metal cation</name>
        <dbReference type="ChEBI" id="CHEBI:60240"/>
        <label>1</label>
    </ligand>
</feature>
<name>A0A0U1QMY9_9BACL</name>
<dbReference type="FunFam" id="3.40.1390.30:FF:000001">
    <property type="entry name" value="GTP cyclohydrolase 1 type 2"/>
    <property type="match status" value="1"/>
</dbReference>
<feature type="binding site" evidence="5">
    <location>
        <position position="78"/>
    </location>
    <ligand>
        <name>a divalent metal cation</name>
        <dbReference type="ChEBI" id="CHEBI:60240"/>
        <label>1</label>
    </ligand>
</feature>
<feature type="binding site" evidence="5">
    <location>
        <position position="117"/>
    </location>
    <ligand>
        <name>a divalent metal cation</name>
        <dbReference type="ChEBI" id="CHEBI:60240"/>
        <label>1</label>
    </ligand>
</feature>
<reference evidence="6 7" key="1">
    <citation type="journal article" date="2011" name="J. Bacteriol.">
        <title>Draft genome sequence of Sporolactobacillus inulinus strain CASD, an efficient D-lactic acid-producing bacterium with high-concentration lactate tolerance capability.</title>
        <authorList>
            <person name="Yu B."/>
            <person name="Su F."/>
            <person name="Wang L."/>
            <person name="Xu K."/>
            <person name="Zhao B."/>
            <person name="Xu P."/>
        </authorList>
    </citation>
    <scope>NUCLEOTIDE SEQUENCE [LARGE SCALE GENOMIC DNA]</scope>
    <source>
        <strain evidence="6 7">CASD</strain>
    </source>
</reference>
<proteinExistence type="inferred from homology"/>
<evidence type="ECO:0000256" key="2">
    <source>
        <dbReference type="ARBA" id="ARBA00022112"/>
    </source>
</evidence>
<dbReference type="Gene3D" id="3.30.70.120">
    <property type="match status" value="1"/>
</dbReference>
<dbReference type="NCBIfam" id="TIGR00486">
    <property type="entry name" value="YbgI_SA1388"/>
    <property type="match status" value="1"/>
</dbReference>
<keyword evidence="7" id="KW-1185">Reference proteome</keyword>
<dbReference type="Gene3D" id="3.40.1390.30">
    <property type="entry name" value="NIF3 (NGG1p interacting factor 3)-like"/>
    <property type="match status" value="1"/>
</dbReference>
<dbReference type="PANTHER" id="PTHR13799:SF14">
    <property type="entry name" value="GTP CYCLOHYDROLASE 1 TYPE 2 HOMOLOG"/>
    <property type="match status" value="1"/>
</dbReference>
<dbReference type="STRING" id="1069536.SINU_09570"/>